<dbReference type="AlphaFoldDB" id="A0A4U2YV85"/>
<accession>A0A4U2YV85</accession>
<dbReference type="OrthoDB" id="3788626at2"/>
<dbReference type="EMBL" id="SZPY01000001">
    <property type="protein sequence ID" value="TKI64031.1"/>
    <property type="molecule type" value="Genomic_DNA"/>
</dbReference>
<dbReference type="RefSeq" id="WP_137064495.1">
    <property type="nucleotide sequence ID" value="NZ_CP040748.1"/>
</dbReference>
<gene>
    <name evidence="1" type="ORF">FC770_02305</name>
</gene>
<sequence length="135" mass="14508">MRFVRLAAALVIAGAFVVGCGNDDKEPEASPEEKFCSAFRDYYERSEKNAGEADSVIVASMKSFADEASELTLPDSMSADAKAGLKTWIALIADVPDDASQAEVAALGQDLSRKQVDQLDEYYLYANAKCLSATP</sequence>
<dbReference type="Proteomes" id="UP000307808">
    <property type="component" value="Unassembled WGS sequence"/>
</dbReference>
<dbReference type="PROSITE" id="PS51257">
    <property type="entry name" value="PROKAR_LIPOPROTEIN"/>
    <property type="match status" value="1"/>
</dbReference>
<evidence type="ECO:0000313" key="2">
    <source>
        <dbReference type="Proteomes" id="UP000307808"/>
    </source>
</evidence>
<name>A0A4U2YV85_9ACTN</name>
<protein>
    <recommendedName>
        <fullName evidence="3">Lipoprotein</fullName>
    </recommendedName>
</protein>
<comment type="caution">
    <text evidence="1">The sequence shown here is derived from an EMBL/GenBank/DDBJ whole genome shotgun (WGS) entry which is preliminary data.</text>
</comment>
<evidence type="ECO:0008006" key="3">
    <source>
        <dbReference type="Google" id="ProtNLM"/>
    </source>
</evidence>
<reference evidence="1 2" key="1">
    <citation type="submission" date="2019-04" db="EMBL/GenBank/DDBJ databases">
        <authorList>
            <person name="Dong K."/>
        </authorList>
    </citation>
    <scope>NUCLEOTIDE SEQUENCE [LARGE SCALE GENOMIC DNA]</scope>
    <source>
        <strain evidence="2">dk3543</strain>
    </source>
</reference>
<keyword evidence="2" id="KW-1185">Reference proteome</keyword>
<evidence type="ECO:0000313" key="1">
    <source>
        <dbReference type="EMBL" id="TKI64031.1"/>
    </source>
</evidence>
<proteinExistence type="predicted"/>
<organism evidence="1 2">
    <name type="scientific">Nocardioides jishulii</name>
    <dbReference type="NCBI Taxonomy" id="2575440"/>
    <lineage>
        <taxon>Bacteria</taxon>
        <taxon>Bacillati</taxon>
        <taxon>Actinomycetota</taxon>
        <taxon>Actinomycetes</taxon>
        <taxon>Propionibacteriales</taxon>
        <taxon>Nocardioidaceae</taxon>
        <taxon>Nocardioides</taxon>
    </lineage>
</organism>